<dbReference type="STRING" id="1129794.C427_4209"/>
<accession>K7AZ27</accession>
<sequence length="81" mass="9218">MPKSIVRSLKAIITPTPSEEKVRDLVPQEGANQNYKRYVIFGYQRCSSSVLTSGLKSHPNIKAFAEVFTPSLITFNYKRLR</sequence>
<dbReference type="Proteomes" id="UP000011864">
    <property type="component" value="Chromosome"/>
</dbReference>
<dbReference type="AlphaFoldDB" id="K7AZ27"/>
<dbReference type="KEGG" id="gps:C427_4209"/>
<dbReference type="InterPro" id="IPR027417">
    <property type="entry name" value="P-loop_NTPase"/>
</dbReference>
<dbReference type="Gene3D" id="3.40.50.300">
    <property type="entry name" value="P-loop containing nucleotide triphosphate hydrolases"/>
    <property type="match status" value="1"/>
</dbReference>
<dbReference type="EMBL" id="CP003837">
    <property type="protein sequence ID" value="AGH46314.1"/>
    <property type="molecule type" value="Genomic_DNA"/>
</dbReference>
<protein>
    <submittedName>
        <fullName evidence="1">Uncharacterized protein</fullName>
    </submittedName>
</protein>
<keyword evidence="2" id="KW-1185">Reference proteome</keyword>
<name>K7AZ27_9ALTE</name>
<dbReference type="HOGENOM" id="CLU_2570712_0_0_6"/>
<reference evidence="1 2" key="1">
    <citation type="journal article" date="2013" name="Genome Announc.">
        <title>Complete Genome Sequence of Glaciecola psychrophila Strain 170T.</title>
        <authorList>
            <person name="Yin J."/>
            <person name="Chen J."/>
            <person name="Liu G."/>
            <person name="Yu Y."/>
            <person name="Song L."/>
            <person name="Wang X."/>
            <person name="Qu X."/>
        </authorList>
    </citation>
    <scope>NUCLEOTIDE SEQUENCE [LARGE SCALE GENOMIC DNA]</scope>
    <source>
        <strain evidence="1 2">170</strain>
    </source>
</reference>
<organism evidence="1 2">
    <name type="scientific">Paraglaciecola psychrophila 170</name>
    <dbReference type="NCBI Taxonomy" id="1129794"/>
    <lineage>
        <taxon>Bacteria</taxon>
        <taxon>Pseudomonadati</taxon>
        <taxon>Pseudomonadota</taxon>
        <taxon>Gammaproteobacteria</taxon>
        <taxon>Alteromonadales</taxon>
        <taxon>Alteromonadaceae</taxon>
        <taxon>Paraglaciecola</taxon>
    </lineage>
</organism>
<gene>
    <name evidence="1" type="ORF">C427_4209</name>
</gene>
<dbReference type="RefSeq" id="WP_007643239.1">
    <property type="nucleotide sequence ID" value="NC_020514.1"/>
</dbReference>
<proteinExistence type="predicted"/>
<dbReference type="PATRIC" id="fig|1129794.4.peg.4190"/>
<evidence type="ECO:0000313" key="2">
    <source>
        <dbReference type="Proteomes" id="UP000011864"/>
    </source>
</evidence>
<evidence type="ECO:0000313" key="1">
    <source>
        <dbReference type="EMBL" id="AGH46314.1"/>
    </source>
</evidence>